<dbReference type="GO" id="GO:0004519">
    <property type="term" value="F:endonuclease activity"/>
    <property type="evidence" value="ECO:0007669"/>
    <property type="project" value="UniProtKB-KW"/>
</dbReference>
<evidence type="ECO:0000259" key="2">
    <source>
        <dbReference type="Pfam" id="PF13392"/>
    </source>
</evidence>
<dbReference type="RefSeq" id="YP_009601983.1">
    <property type="nucleotide sequence ID" value="NC_041936.1"/>
</dbReference>
<keyword evidence="3" id="KW-0540">Nuclease</keyword>
<dbReference type="InterPro" id="IPR044925">
    <property type="entry name" value="His-Me_finger_sf"/>
</dbReference>
<dbReference type="KEGG" id="vg:40077837"/>
<dbReference type="GO" id="GO:0016788">
    <property type="term" value="F:hydrolase activity, acting on ester bonds"/>
    <property type="evidence" value="ECO:0007669"/>
    <property type="project" value="InterPro"/>
</dbReference>
<dbReference type="Pfam" id="PF07463">
    <property type="entry name" value="NUMOD4"/>
    <property type="match status" value="1"/>
</dbReference>
<dbReference type="GeneID" id="40077837"/>
<gene>
    <name evidence="3" type="primary">HNH_1</name>
    <name evidence="3" type="ORF">ECD7_00019</name>
</gene>
<reference evidence="3 4" key="1">
    <citation type="journal article" date="2015" name="Bacteriophage">
        <title>A small-scale experiment of using phage-based probiotic dietary supplement for prevention of E. coli traveler's diarrhea.</title>
        <authorList>
            <person name="Aleshkin A.V."/>
            <person name="Rubalskii E.O."/>
            <person name="Volozhantsev N.V."/>
            <person name="Verevkin V.V."/>
            <person name="Svetoch E.A."/>
            <person name="Kiseleva I.A."/>
            <person name="Bochkareva S.S."/>
            <person name="Borisova O.Y."/>
            <person name="Popova A.V."/>
            <person name="Bogun A.G."/>
            <person name="Afanas'ev S.S."/>
        </authorList>
    </citation>
    <scope>NUCLEOTIDE SEQUENCE [LARGE SCALE GENOMIC DNA]</scope>
</reference>
<dbReference type="Gene3D" id="3.90.75.20">
    <property type="match status" value="1"/>
</dbReference>
<accession>A0A220NT57</accession>
<dbReference type="InterPro" id="IPR010902">
    <property type="entry name" value="NUMOD4"/>
</dbReference>
<dbReference type="SUPFAM" id="SSF54060">
    <property type="entry name" value="His-Me finger endonucleases"/>
    <property type="match status" value="1"/>
</dbReference>
<feature type="domain" description="HNH nuclease" evidence="2">
    <location>
        <begin position="79"/>
        <end position="121"/>
    </location>
</feature>
<dbReference type="EMBL" id="KY683735">
    <property type="protein sequence ID" value="ASJ80111.1"/>
    <property type="molecule type" value="Genomic_DNA"/>
</dbReference>
<keyword evidence="3" id="KW-0378">Hydrolase</keyword>
<dbReference type="Proteomes" id="UP000223392">
    <property type="component" value="Segment"/>
</dbReference>
<feature type="domain" description="NUMOD4" evidence="1">
    <location>
        <begin position="10"/>
        <end position="57"/>
    </location>
</feature>
<keyword evidence="4" id="KW-1185">Reference proteome</keyword>
<keyword evidence="3" id="KW-0255">Endonuclease</keyword>
<dbReference type="InterPro" id="IPR003615">
    <property type="entry name" value="HNH_nuc"/>
</dbReference>
<protein>
    <submittedName>
        <fullName evidence="3">HNH homing endonuclease</fullName>
    </submittedName>
</protein>
<dbReference type="Pfam" id="PF13392">
    <property type="entry name" value="HNH_3"/>
    <property type="match status" value="1"/>
</dbReference>
<proteinExistence type="predicted"/>
<name>A0A220NT57_9CAUD</name>
<evidence type="ECO:0000259" key="1">
    <source>
        <dbReference type="Pfam" id="PF07463"/>
    </source>
</evidence>
<evidence type="ECO:0000313" key="4">
    <source>
        <dbReference type="Proteomes" id="UP000223392"/>
    </source>
</evidence>
<evidence type="ECO:0000313" key="3">
    <source>
        <dbReference type="EMBL" id="ASJ80111.1"/>
    </source>
</evidence>
<sequence length="187" mass="21338">MKRYCDEHPEEWKDLVYMGVEMPGYEVSSYGRIRNKKTGKIYRESVAGRSGGYAVARIRDPYGNKTSSGSRVKSLSIYIHRAKAEAFIPNVNNLPFVNHIDGNKRNHDLYNLEWVTQSENQIHALTHGLSSCYGDAHHWAKLTKDQIEEIKTLKGTGSAAKIAKIYDVNAETVRRIWIGKQRSKNIQ</sequence>
<organism evidence="3 4">
    <name type="scientific">Escherichia phage ECD7</name>
    <dbReference type="NCBI Taxonomy" id="1981499"/>
    <lineage>
        <taxon>Viruses</taxon>
        <taxon>Duplodnaviria</taxon>
        <taxon>Heunggongvirae</taxon>
        <taxon>Uroviricota</taxon>
        <taxon>Caudoviricetes</taxon>
        <taxon>Pantevenvirales</taxon>
        <taxon>Straboviridae</taxon>
        <taxon>Krischvirus</taxon>
        <taxon>Krischvirus ecd7</taxon>
    </lineage>
</organism>